<dbReference type="PANTHER" id="PTHR13580">
    <property type="entry name" value="TGF-BETA INDUCED APOPTOSIS PROTEIN"/>
    <property type="match status" value="1"/>
</dbReference>
<evidence type="ECO:0000313" key="11">
    <source>
        <dbReference type="Ensembl" id="ENSGMOP00000039996.1"/>
    </source>
</evidence>
<dbReference type="GO" id="GO:0005634">
    <property type="term" value="C:nucleus"/>
    <property type="evidence" value="ECO:0007669"/>
    <property type="project" value="UniProtKB-SubCell"/>
</dbReference>
<feature type="region of interest" description="Disordered" evidence="9">
    <location>
        <begin position="248"/>
        <end position="276"/>
    </location>
</feature>
<keyword evidence="3" id="KW-0053">Apoptosis</keyword>
<feature type="compositionally biased region" description="Low complexity" evidence="9">
    <location>
        <begin position="449"/>
        <end position="471"/>
    </location>
</feature>
<evidence type="ECO:0000256" key="4">
    <source>
        <dbReference type="ARBA" id="ARBA00023015"/>
    </source>
</evidence>
<feature type="domain" description="Cysteine/serine-rich nuclear protein N-terminal" evidence="10">
    <location>
        <begin position="31"/>
        <end position="246"/>
    </location>
</feature>
<comment type="subcellular location">
    <subcellularLocation>
        <location evidence="1">Nucleus</location>
    </subcellularLocation>
</comment>
<keyword evidence="4" id="KW-0805">Transcription regulation</keyword>
<evidence type="ECO:0000256" key="3">
    <source>
        <dbReference type="ARBA" id="ARBA00022703"/>
    </source>
</evidence>
<dbReference type="Pfam" id="PF16019">
    <property type="entry name" value="CSRNP_N"/>
    <property type="match status" value="1"/>
</dbReference>
<dbReference type="InterPro" id="IPR031972">
    <property type="entry name" value="CSRNP_N"/>
</dbReference>
<keyword evidence="8" id="KW-0539">Nucleus</keyword>
<dbReference type="AlphaFoldDB" id="A0A8C5B1M3"/>
<dbReference type="InterPro" id="IPR023260">
    <property type="entry name" value="Cys/Ser-rich_nuc_prot"/>
</dbReference>
<evidence type="ECO:0000313" key="12">
    <source>
        <dbReference type="Proteomes" id="UP000694546"/>
    </source>
</evidence>
<evidence type="ECO:0000256" key="1">
    <source>
        <dbReference type="ARBA" id="ARBA00004123"/>
    </source>
</evidence>
<evidence type="ECO:0000256" key="5">
    <source>
        <dbReference type="ARBA" id="ARBA00023125"/>
    </source>
</evidence>
<reference evidence="11" key="1">
    <citation type="submission" date="2025-08" db="UniProtKB">
        <authorList>
            <consortium name="Ensembl"/>
        </authorList>
    </citation>
    <scope>IDENTIFICATION</scope>
</reference>
<feature type="compositionally biased region" description="Low complexity" evidence="9">
    <location>
        <begin position="250"/>
        <end position="259"/>
    </location>
</feature>
<feature type="compositionally biased region" description="Gly residues" evidence="9">
    <location>
        <begin position="523"/>
        <end position="536"/>
    </location>
</feature>
<feature type="compositionally biased region" description="Low complexity" evidence="9">
    <location>
        <begin position="341"/>
        <end position="350"/>
    </location>
</feature>
<comment type="similarity">
    <text evidence="2">Belongs to the AXUD1 family.</text>
</comment>
<dbReference type="Proteomes" id="UP000694546">
    <property type="component" value="Chromosome 4"/>
</dbReference>
<keyword evidence="12" id="KW-1185">Reference proteome</keyword>
<evidence type="ECO:0000256" key="7">
    <source>
        <dbReference type="ARBA" id="ARBA00023163"/>
    </source>
</evidence>
<reference evidence="11" key="2">
    <citation type="submission" date="2025-09" db="UniProtKB">
        <authorList>
            <consortium name="Ensembl"/>
        </authorList>
    </citation>
    <scope>IDENTIFICATION</scope>
</reference>
<evidence type="ECO:0000256" key="6">
    <source>
        <dbReference type="ARBA" id="ARBA00023159"/>
    </source>
</evidence>
<evidence type="ECO:0000259" key="10">
    <source>
        <dbReference type="Pfam" id="PF16019"/>
    </source>
</evidence>
<keyword evidence="7" id="KW-0804">Transcription</keyword>
<keyword evidence="5" id="KW-0238">DNA-binding</keyword>
<dbReference type="PRINTS" id="PR02031">
    <property type="entry name" value="CYSSERRICHNP"/>
</dbReference>
<feature type="region of interest" description="Disordered" evidence="9">
    <location>
        <begin position="1"/>
        <end position="28"/>
    </location>
</feature>
<protein>
    <recommendedName>
        <fullName evidence="10">Cysteine/serine-rich nuclear protein N-terminal domain-containing protein</fullName>
    </recommendedName>
</protein>
<evidence type="ECO:0000256" key="8">
    <source>
        <dbReference type="ARBA" id="ARBA00023242"/>
    </source>
</evidence>
<dbReference type="GO" id="GO:0000981">
    <property type="term" value="F:DNA-binding transcription factor activity, RNA polymerase II-specific"/>
    <property type="evidence" value="ECO:0007669"/>
    <property type="project" value="TreeGrafter"/>
</dbReference>
<dbReference type="Ensembl" id="ENSGMOT00000040716.1">
    <property type="protein sequence ID" value="ENSGMOP00000039996.1"/>
    <property type="gene ID" value="ENSGMOG00000031590.1"/>
</dbReference>
<accession>A0A8C5B1M3</accession>
<sequence>ETVPVSVSRHDDDSGQPQALHLAPKRARPGRGVRFESVTVYYFSRRQGFTSVPTQGGSTLGMSPRHCWVHRFTLREFALEQERSHRRMLRHHLRQEKLNAVKLKLANSGAAASNALTLDDVSEDDMPPEHGGGGVDEYFFLQPLSTRRRRALLRASGVRRIDGEERHQLRALRGSREECGCRCRGACDPETCACSLAGIKCQVDRMSFPCGCTKDGCGNATGRLEFNPVRVRTHFLHTIMKLELERSREMQQMQQQQQQPVTNGNGYHGDPSPLAQQHQPVFTTLANGGVPHVPIMHLHEAGEAADEEEEEEDEEEDSEEDEEEEEEEEEDEAYEDEEDSSLCSGLSDCSTHSLETIDPDEEDEEEDYEEDEEDDDNYDDEERENNEEWECSLDSASPPPFSHTEVVPLSSVLGFSRNSPLGNHGNDPFSLQAPPSDLRQTDASGSEIAAAATATATATATAATAAAAAAAPPHMNPSLSLPAPEPSKTTAVCSAGTKDTPPGGRDLSLATLEPLTPVPQTGAGFGGHGDGGGGEKGTPIGRMKVQQPLVAGETEDRIIAKLSQTDVSCEWAEPTASGTE</sequence>
<keyword evidence="6" id="KW-0010">Activator</keyword>
<feature type="region of interest" description="Disordered" evidence="9">
    <location>
        <begin position="302"/>
        <end position="541"/>
    </location>
</feature>
<dbReference type="GO" id="GO:0043565">
    <property type="term" value="F:sequence-specific DNA binding"/>
    <property type="evidence" value="ECO:0007669"/>
    <property type="project" value="TreeGrafter"/>
</dbReference>
<feature type="compositionally biased region" description="Acidic residues" evidence="9">
    <location>
        <begin position="357"/>
        <end position="391"/>
    </location>
</feature>
<dbReference type="PANTHER" id="PTHR13580:SF9">
    <property type="entry name" value="AXIN1 UP-REGULATED 1, ISOFORM A"/>
    <property type="match status" value="1"/>
</dbReference>
<name>A0A8C5B1M3_GADMO</name>
<evidence type="ECO:0000256" key="2">
    <source>
        <dbReference type="ARBA" id="ARBA00008548"/>
    </source>
</evidence>
<dbReference type="GO" id="GO:0006915">
    <property type="term" value="P:apoptotic process"/>
    <property type="evidence" value="ECO:0007669"/>
    <property type="project" value="UniProtKB-KW"/>
</dbReference>
<organism evidence="11 12">
    <name type="scientific">Gadus morhua</name>
    <name type="common">Atlantic cod</name>
    <dbReference type="NCBI Taxonomy" id="8049"/>
    <lineage>
        <taxon>Eukaryota</taxon>
        <taxon>Metazoa</taxon>
        <taxon>Chordata</taxon>
        <taxon>Craniata</taxon>
        <taxon>Vertebrata</taxon>
        <taxon>Euteleostomi</taxon>
        <taxon>Actinopterygii</taxon>
        <taxon>Neopterygii</taxon>
        <taxon>Teleostei</taxon>
        <taxon>Neoteleostei</taxon>
        <taxon>Acanthomorphata</taxon>
        <taxon>Zeiogadaria</taxon>
        <taxon>Gadariae</taxon>
        <taxon>Gadiformes</taxon>
        <taxon>Gadoidei</taxon>
        <taxon>Gadidae</taxon>
        <taxon>Gadus</taxon>
    </lineage>
</organism>
<feature type="compositionally biased region" description="Acidic residues" evidence="9">
    <location>
        <begin position="303"/>
        <end position="340"/>
    </location>
</feature>
<dbReference type="GeneTree" id="ENSGT00950000183072"/>
<evidence type="ECO:0000256" key="9">
    <source>
        <dbReference type="SAM" id="MobiDB-lite"/>
    </source>
</evidence>
<proteinExistence type="inferred from homology"/>